<proteinExistence type="predicted"/>
<evidence type="ECO:0000313" key="1">
    <source>
        <dbReference type="EMBL" id="NER62110.1"/>
    </source>
</evidence>
<protein>
    <submittedName>
        <fullName evidence="1">GntR family transcriptional regulator</fullName>
    </submittedName>
</protein>
<dbReference type="Proteomes" id="UP000480410">
    <property type="component" value="Unassembled WGS sequence"/>
</dbReference>
<feature type="non-terminal residue" evidence="1">
    <location>
        <position position="34"/>
    </location>
</feature>
<sequence length="34" mass="3654">MRAPSAPPCPALLAAGEQRLSADEIYPRLFDAIL</sequence>
<comment type="caution">
    <text evidence="1">The sequence shown here is derived from an EMBL/GenBank/DDBJ whole genome shotgun (WGS) entry which is preliminary data.</text>
</comment>
<evidence type="ECO:0000313" key="2">
    <source>
        <dbReference type="Proteomes" id="UP000480410"/>
    </source>
</evidence>
<name>A0A6M0D6M6_9PSED</name>
<reference evidence="1 2" key="1">
    <citation type="submission" date="2020-02" db="EMBL/GenBank/DDBJ databases">
        <title>Broccoli isolated Pseudomonas sp.</title>
        <authorList>
            <person name="Fujikawa T."/>
            <person name="Sawada H."/>
        </authorList>
    </citation>
    <scope>NUCLEOTIDE SEQUENCE [LARGE SCALE GENOMIC DNA]</scope>
    <source>
        <strain evidence="1 2">MAFF212428</strain>
    </source>
</reference>
<organism evidence="1 2">
    <name type="scientific">Pseudomonas brassicae</name>
    <dbReference type="NCBI Taxonomy" id="2708063"/>
    <lineage>
        <taxon>Bacteria</taxon>
        <taxon>Pseudomonadati</taxon>
        <taxon>Pseudomonadota</taxon>
        <taxon>Gammaproteobacteria</taxon>
        <taxon>Pseudomonadales</taxon>
        <taxon>Pseudomonadaceae</taxon>
        <taxon>Pseudomonas</taxon>
    </lineage>
</organism>
<dbReference type="AlphaFoldDB" id="A0A6M0D6M6"/>
<dbReference type="EMBL" id="JAAHBV010000653">
    <property type="protein sequence ID" value="NER62110.1"/>
    <property type="molecule type" value="Genomic_DNA"/>
</dbReference>
<gene>
    <name evidence="1" type="ORF">G3435_23445</name>
</gene>
<accession>A0A6M0D6M6</accession>